<sequence>MRYDPVSQTFVEDDYRLQDHLDFKRQHADINYQKLHAQLNEMKDENMYALLTVEEAQYFLKTLCDPNANQSWKDAMFSCTDPMSSFAGNIAESLSVGRIVMELRGFGVTATEYVGRNGNRYIRLSGYPGIRRYLNATRYLIDNQRILDIGIGTRGIENGIIGGARFCIVFAAAYRAVELLLKDEYGLTDFFVNLTMDMAKLAVSIGVAWGAKTVATGFMVAGSSVVGIAIGVFAIGLFVSFLLYWIDTEFKISEKIIKHFKSYKIHNSPYHPDQFFNTWGRLSRG</sequence>
<evidence type="ECO:0000313" key="3">
    <source>
        <dbReference type="Proteomes" id="UP000270487"/>
    </source>
</evidence>
<accession>A0A448SS11</accession>
<dbReference type="Proteomes" id="UP000270487">
    <property type="component" value="Chromosome"/>
</dbReference>
<reference evidence="2 3" key="1">
    <citation type="submission" date="2018-12" db="EMBL/GenBank/DDBJ databases">
        <authorList>
            <consortium name="Pathogen Informatics"/>
        </authorList>
    </citation>
    <scope>NUCLEOTIDE SEQUENCE [LARGE SCALE GENOMIC DNA]</scope>
    <source>
        <strain evidence="2 3">NCTC13193</strain>
    </source>
</reference>
<feature type="transmembrane region" description="Helical" evidence="1">
    <location>
        <begin position="226"/>
        <end position="246"/>
    </location>
</feature>
<keyword evidence="1" id="KW-0812">Transmembrane</keyword>
<protein>
    <recommendedName>
        <fullName evidence="4">Inner membrane protein yafU</fullName>
    </recommendedName>
</protein>
<keyword evidence="1" id="KW-0472">Membrane</keyword>
<name>A0A448SS11_SERFO</name>
<organism evidence="2 3">
    <name type="scientific">Serratia fonticola</name>
    <dbReference type="NCBI Taxonomy" id="47917"/>
    <lineage>
        <taxon>Bacteria</taxon>
        <taxon>Pseudomonadati</taxon>
        <taxon>Pseudomonadota</taxon>
        <taxon>Gammaproteobacteria</taxon>
        <taxon>Enterobacterales</taxon>
        <taxon>Yersiniaceae</taxon>
        <taxon>Serratia</taxon>
    </lineage>
</organism>
<evidence type="ECO:0000313" key="2">
    <source>
        <dbReference type="EMBL" id="VEI70494.1"/>
    </source>
</evidence>
<evidence type="ECO:0008006" key="4">
    <source>
        <dbReference type="Google" id="ProtNLM"/>
    </source>
</evidence>
<dbReference type="RefSeq" id="WP_141132263.1">
    <property type="nucleotide sequence ID" value="NZ_JAENMP010000002.1"/>
</dbReference>
<keyword evidence="1" id="KW-1133">Transmembrane helix</keyword>
<gene>
    <name evidence="2" type="ORF">NCTC13193_03017</name>
</gene>
<proteinExistence type="predicted"/>
<dbReference type="EMBL" id="LR134492">
    <property type="protein sequence ID" value="VEI70494.1"/>
    <property type="molecule type" value="Genomic_DNA"/>
</dbReference>
<feature type="transmembrane region" description="Helical" evidence="1">
    <location>
        <begin position="201"/>
        <end position="220"/>
    </location>
</feature>
<evidence type="ECO:0000256" key="1">
    <source>
        <dbReference type="SAM" id="Phobius"/>
    </source>
</evidence>
<dbReference type="AlphaFoldDB" id="A0A448SS11"/>